<dbReference type="SUPFAM" id="SSF57938">
    <property type="entry name" value="DnaJ/Hsp40 cysteine-rich domain"/>
    <property type="match status" value="1"/>
</dbReference>
<reference evidence="3" key="2">
    <citation type="submission" date="2023-06" db="EMBL/GenBank/DDBJ databases">
        <title>Long-read-based genome assembly of the green algal bacterivore Cymbomonas tetramitiformis.</title>
        <authorList>
            <person name="Gyaltshen Y."/>
            <person name="Rozenberg A."/>
            <person name="Paasch A."/>
            <person name="Burns J.A."/>
            <person name="Warring S."/>
            <person name="Larson R."/>
            <person name="Maurer-Alcala X."/>
            <person name="Dacks J."/>
            <person name="Kim E."/>
        </authorList>
    </citation>
    <scope>NUCLEOTIDE SEQUENCE</scope>
    <source>
        <strain evidence="3">PLY_AMNH</strain>
    </source>
</reference>
<dbReference type="EMBL" id="LGRX02029236">
    <property type="protein sequence ID" value="KAK3247081.1"/>
    <property type="molecule type" value="Genomic_DNA"/>
</dbReference>
<dbReference type="EMBL" id="LGRX02008931">
    <property type="protein sequence ID" value="KAK3272507.1"/>
    <property type="molecule type" value="Genomic_DNA"/>
</dbReference>
<proteinExistence type="predicted"/>
<reference evidence="3 4" key="1">
    <citation type="journal article" date="2015" name="Genome Biol. Evol.">
        <title>Comparative Genomics of a Bacterivorous Green Alga Reveals Evolutionary Causalities and Consequences of Phago-Mixotrophic Mode of Nutrition.</title>
        <authorList>
            <person name="Burns J.A."/>
            <person name="Paasch A."/>
            <person name="Narechania A."/>
            <person name="Kim E."/>
        </authorList>
    </citation>
    <scope>NUCLEOTIDE SEQUENCE [LARGE SCALE GENOMIC DNA]</scope>
    <source>
        <strain evidence="3">PLY_AMNH</strain>
    </source>
</reference>
<dbReference type="AlphaFoldDB" id="A0AAE0L5F2"/>
<accession>A0AAE0L5F2</accession>
<name>A0AAE0L5F2_9CHLO</name>
<protein>
    <submittedName>
        <fullName evidence="3">Uncharacterized protein</fullName>
    </submittedName>
</protein>
<gene>
    <name evidence="3" type="ORF">CYMTET_19203</name>
    <name evidence="2" type="ORF">CYMTET_43409</name>
    <name evidence="1" type="ORF">CYMTET_46944</name>
</gene>
<evidence type="ECO:0000313" key="1">
    <source>
        <dbReference type="EMBL" id="KAK3243401.1"/>
    </source>
</evidence>
<dbReference type="InterPro" id="IPR036410">
    <property type="entry name" value="HSP_DnaJ_Cys-rich_dom_sf"/>
</dbReference>
<comment type="caution">
    <text evidence="3">The sequence shown here is derived from an EMBL/GenBank/DDBJ whole genome shotgun (WGS) entry which is preliminary data.</text>
</comment>
<keyword evidence="4" id="KW-1185">Reference proteome</keyword>
<dbReference type="Proteomes" id="UP001190700">
    <property type="component" value="Unassembled WGS sequence"/>
</dbReference>
<sequence>MSYASGRPVLSVGWDSSERTRPAGIKQVNLTQGRHLTANVTRLSFESENATVKNFRRLSLTVSARSKGKLPKYKCMVCGDGLNAMKCKCGNKDENKFAFSNRCTDCEGEGVRSCFKCGGAGEITKYSGLFFARKEVGVDVCKKCSGERVLACQRCQGAGQVFYRNQDWR</sequence>
<organism evidence="3 4">
    <name type="scientific">Cymbomonas tetramitiformis</name>
    <dbReference type="NCBI Taxonomy" id="36881"/>
    <lineage>
        <taxon>Eukaryota</taxon>
        <taxon>Viridiplantae</taxon>
        <taxon>Chlorophyta</taxon>
        <taxon>Pyramimonadophyceae</taxon>
        <taxon>Pyramimonadales</taxon>
        <taxon>Pyramimonadaceae</taxon>
        <taxon>Cymbomonas</taxon>
    </lineage>
</organism>
<evidence type="ECO:0000313" key="4">
    <source>
        <dbReference type="Proteomes" id="UP001190700"/>
    </source>
</evidence>
<evidence type="ECO:0000313" key="2">
    <source>
        <dbReference type="EMBL" id="KAK3247081.1"/>
    </source>
</evidence>
<dbReference type="EMBL" id="LGRX02032885">
    <property type="protein sequence ID" value="KAK3243401.1"/>
    <property type="molecule type" value="Genomic_DNA"/>
</dbReference>
<evidence type="ECO:0000313" key="3">
    <source>
        <dbReference type="EMBL" id="KAK3272507.1"/>
    </source>
</evidence>